<sequence length="46" mass="4962">MGIFLRVAWVKGGGWCHISVLGIGIEVLILLLSEKVVLGHQVVSFS</sequence>
<proteinExistence type="predicted"/>
<keyword evidence="1" id="KW-0472">Membrane</keyword>
<accession>J7LBZ0</accession>
<dbReference type="AlphaFoldDB" id="J7LBZ0"/>
<keyword evidence="1" id="KW-0812">Transmembrane</keyword>
<protein>
    <submittedName>
        <fullName evidence="2">Uncharacterized protein</fullName>
    </submittedName>
</protein>
<evidence type="ECO:0000313" key="2">
    <source>
        <dbReference type="EMBL" id="AFR08007.1"/>
    </source>
</evidence>
<evidence type="ECO:0000313" key="3">
    <source>
        <dbReference type="Proteomes" id="UP000003779"/>
    </source>
</evidence>
<reference evidence="2 3" key="1">
    <citation type="journal article" date="2012" name="J. Bacteriol.">
        <title>Whole-Genome Sequence of Nocardiopsis alba Strain ATCC BAA-2165, Associated with Honeybees.</title>
        <authorList>
            <person name="Qiao J."/>
            <person name="Chen L."/>
            <person name="Li Y."/>
            <person name="Wang J."/>
            <person name="Zhang W."/>
            <person name="Chen S."/>
        </authorList>
    </citation>
    <scope>NUCLEOTIDE SEQUENCE [LARGE SCALE GENOMIC DNA]</scope>
    <source>
        <strain evidence="3">ATCC BAA-2165 / BE74</strain>
    </source>
</reference>
<gene>
    <name evidence="2" type="ordered locus">B005_4054</name>
</gene>
<evidence type="ECO:0000256" key="1">
    <source>
        <dbReference type="SAM" id="Phobius"/>
    </source>
</evidence>
<keyword evidence="1" id="KW-1133">Transmembrane helix</keyword>
<dbReference type="KEGG" id="nal:B005_4054"/>
<name>J7LBZ0_NOCAA</name>
<dbReference type="HOGENOM" id="CLU_3186418_0_0_11"/>
<organism evidence="2 3">
    <name type="scientific">Nocardiopsis alba (strain ATCC BAA-2165 / BE74)</name>
    <dbReference type="NCBI Taxonomy" id="1205910"/>
    <lineage>
        <taxon>Bacteria</taxon>
        <taxon>Bacillati</taxon>
        <taxon>Actinomycetota</taxon>
        <taxon>Actinomycetes</taxon>
        <taxon>Streptosporangiales</taxon>
        <taxon>Nocardiopsidaceae</taxon>
        <taxon>Nocardiopsis</taxon>
    </lineage>
</organism>
<dbReference type="Proteomes" id="UP000003779">
    <property type="component" value="Chromosome"/>
</dbReference>
<feature type="transmembrane region" description="Helical" evidence="1">
    <location>
        <begin position="12"/>
        <end position="32"/>
    </location>
</feature>
<dbReference type="EMBL" id="CP003788">
    <property type="protein sequence ID" value="AFR08007.1"/>
    <property type="molecule type" value="Genomic_DNA"/>
</dbReference>
<reference evidence="3" key="2">
    <citation type="submission" date="2012-08" db="EMBL/GenBank/DDBJ databases">
        <title>Whole-genome sequence of Nocardiopsis alba strain ATCC BAA-2165 associated with honeybees.</title>
        <authorList>
            <person name="Qiao J."/>
            <person name="Chen L."/>
            <person name="Li Y."/>
            <person name="Wang J."/>
            <person name="Zhang W."/>
            <person name="Chen S."/>
        </authorList>
    </citation>
    <scope>NUCLEOTIDE SEQUENCE [LARGE SCALE GENOMIC DNA]</scope>
    <source>
        <strain evidence="3">ATCC BAA-2165 / BE74</strain>
    </source>
</reference>